<name>A0AAW2M1N7_9LAMI</name>
<protein>
    <recommendedName>
        <fullName evidence="2">Reverse transcriptase Ty1/copia-type domain-containing protein</fullName>
    </recommendedName>
</protein>
<accession>A0AAW2M1N7</accession>
<reference evidence="1" key="2">
    <citation type="journal article" date="2024" name="Plant">
        <title>Genomic evolution and insights into agronomic trait innovations of Sesamum species.</title>
        <authorList>
            <person name="Miao H."/>
            <person name="Wang L."/>
            <person name="Qu L."/>
            <person name="Liu H."/>
            <person name="Sun Y."/>
            <person name="Le M."/>
            <person name="Wang Q."/>
            <person name="Wei S."/>
            <person name="Zheng Y."/>
            <person name="Lin W."/>
            <person name="Duan Y."/>
            <person name="Cao H."/>
            <person name="Xiong S."/>
            <person name="Wang X."/>
            <person name="Wei L."/>
            <person name="Li C."/>
            <person name="Ma Q."/>
            <person name="Ju M."/>
            <person name="Zhao R."/>
            <person name="Li G."/>
            <person name="Mu C."/>
            <person name="Tian Q."/>
            <person name="Mei H."/>
            <person name="Zhang T."/>
            <person name="Gao T."/>
            <person name="Zhang H."/>
        </authorList>
    </citation>
    <scope>NUCLEOTIDE SEQUENCE</scope>
    <source>
        <strain evidence="1">KEN8</strain>
    </source>
</reference>
<evidence type="ECO:0008006" key="2">
    <source>
        <dbReference type="Google" id="ProtNLM"/>
    </source>
</evidence>
<comment type="caution">
    <text evidence="1">The sequence shown here is derived from an EMBL/GenBank/DDBJ whole genome shotgun (WGS) entry which is preliminary data.</text>
</comment>
<proteinExistence type="predicted"/>
<evidence type="ECO:0000313" key="1">
    <source>
        <dbReference type="EMBL" id="KAL0324714.1"/>
    </source>
</evidence>
<dbReference type="AlphaFoldDB" id="A0AAW2M1N7"/>
<organism evidence="1">
    <name type="scientific">Sesamum calycinum</name>
    <dbReference type="NCBI Taxonomy" id="2727403"/>
    <lineage>
        <taxon>Eukaryota</taxon>
        <taxon>Viridiplantae</taxon>
        <taxon>Streptophyta</taxon>
        <taxon>Embryophyta</taxon>
        <taxon>Tracheophyta</taxon>
        <taxon>Spermatophyta</taxon>
        <taxon>Magnoliopsida</taxon>
        <taxon>eudicotyledons</taxon>
        <taxon>Gunneridae</taxon>
        <taxon>Pentapetalae</taxon>
        <taxon>asterids</taxon>
        <taxon>lamiids</taxon>
        <taxon>Lamiales</taxon>
        <taxon>Pedaliaceae</taxon>
        <taxon>Sesamum</taxon>
    </lineage>
</organism>
<gene>
    <name evidence="1" type="ORF">Scaly_2438500</name>
</gene>
<sequence>MGLNKLSDNGTKSSQTNWKFIALHNQSMAIVSSFSLFTIKDLEAAKYFLGSEIARSDKGLAITQTKYIKDIVTDAGLSNAKATTTPIPSGIKFSADAWNQTHNSEVYRHTSRKVIHPPKSVLTTIERIFNGLFGAHTMAPANPLVFLGKGMCSSGRGWIGCSKSGRLCWGIFHEVVVAISEQVILMVGILAWSLLSKSASDYCAL</sequence>
<reference evidence="1" key="1">
    <citation type="submission" date="2020-06" db="EMBL/GenBank/DDBJ databases">
        <authorList>
            <person name="Li T."/>
            <person name="Hu X."/>
            <person name="Zhang T."/>
            <person name="Song X."/>
            <person name="Zhang H."/>
            <person name="Dai N."/>
            <person name="Sheng W."/>
            <person name="Hou X."/>
            <person name="Wei L."/>
        </authorList>
    </citation>
    <scope>NUCLEOTIDE SEQUENCE</scope>
    <source>
        <strain evidence="1">KEN8</strain>
        <tissue evidence="1">Leaf</tissue>
    </source>
</reference>
<dbReference type="EMBL" id="JACGWM010000015">
    <property type="protein sequence ID" value="KAL0324714.1"/>
    <property type="molecule type" value="Genomic_DNA"/>
</dbReference>